<dbReference type="EMBL" id="LR738855">
    <property type="protein sequence ID" value="VZH84009.1"/>
    <property type="molecule type" value="Genomic_DNA"/>
</dbReference>
<protein>
    <submittedName>
        <fullName evidence="1">Uncharacterized protein</fullName>
    </submittedName>
</protein>
<accession>A0A6I8M950</accession>
<dbReference type="KEGG" id="crf:FRC0190_00056"/>
<dbReference type="Proteomes" id="UP000423525">
    <property type="component" value="Chromosome"/>
</dbReference>
<dbReference type="AlphaFoldDB" id="A0A6I8M950"/>
<reference evidence="1 2" key="1">
    <citation type="submission" date="2019-11" db="EMBL/GenBank/DDBJ databases">
        <authorList>
            <person name="Brisse S."/>
        </authorList>
    </citation>
    <scope>NUCLEOTIDE SEQUENCE [LARGE SCALE GENOMIC DNA]</scope>
    <source>
        <strain evidence="1">FRC0190</strain>
    </source>
</reference>
<evidence type="ECO:0000313" key="2">
    <source>
        <dbReference type="Proteomes" id="UP000423525"/>
    </source>
</evidence>
<evidence type="ECO:0000313" key="1">
    <source>
        <dbReference type="EMBL" id="VZH84009.1"/>
    </source>
</evidence>
<name>A0A6I8M950_9CORY</name>
<proteinExistence type="predicted"/>
<organism evidence="1 2">
    <name type="scientific">Corynebacterium rouxii</name>
    <dbReference type="NCBI Taxonomy" id="2719119"/>
    <lineage>
        <taxon>Bacteria</taxon>
        <taxon>Bacillati</taxon>
        <taxon>Actinomycetota</taxon>
        <taxon>Actinomycetes</taxon>
        <taxon>Mycobacteriales</taxon>
        <taxon>Corynebacteriaceae</taxon>
        <taxon>Corynebacterium</taxon>
    </lineage>
</organism>
<gene>
    <name evidence="1" type="ORF">FRC0190_00056</name>
</gene>
<sequence length="55" mass="6118">MYGGLECEELRAVSRTKRLAHAADEIRETMAYQAGVSSDELILLLKSFALCTLSR</sequence>